<feature type="compositionally biased region" description="Basic and acidic residues" evidence="1">
    <location>
        <begin position="55"/>
        <end position="65"/>
    </location>
</feature>
<dbReference type="Pfam" id="PF10545">
    <property type="entry name" value="MADF_DNA_bdg"/>
    <property type="match status" value="1"/>
</dbReference>
<organism evidence="3 4">
    <name type="scientific">Aquarana catesbeiana</name>
    <name type="common">American bullfrog</name>
    <name type="synonym">Rana catesbeiana</name>
    <dbReference type="NCBI Taxonomy" id="8400"/>
    <lineage>
        <taxon>Eukaryota</taxon>
        <taxon>Metazoa</taxon>
        <taxon>Chordata</taxon>
        <taxon>Craniata</taxon>
        <taxon>Vertebrata</taxon>
        <taxon>Euteleostomi</taxon>
        <taxon>Amphibia</taxon>
        <taxon>Batrachia</taxon>
        <taxon>Anura</taxon>
        <taxon>Neobatrachia</taxon>
        <taxon>Ranoidea</taxon>
        <taxon>Ranidae</taxon>
        <taxon>Aquarana</taxon>
    </lineage>
</organism>
<name>A0A2G9Q9S2_AQUCT</name>
<dbReference type="EMBL" id="KZ060451">
    <property type="protein sequence ID" value="PIO12275.1"/>
    <property type="molecule type" value="Genomic_DNA"/>
</dbReference>
<gene>
    <name evidence="3" type="ORF">AB205_0152640</name>
</gene>
<dbReference type="InterPro" id="IPR006578">
    <property type="entry name" value="MADF-dom"/>
</dbReference>
<dbReference type="OrthoDB" id="8038273at2759"/>
<feature type="compositionally biased region" description="Polar residues" evidence="1">
    <location>
        <begin position="83"/>
        <end position="97"/>
    </location>
</feature>
<dbReference type="AlphaFoldDB" id="A0A2G9Q9S2"/>
<evidence type="ECO:0000313" key="3">
    <source>
        <dbReference type="EMBL" id="PIO12275.1"/>
    </source>
</evidence>
<feature type="region of interest" description="Disordered" evidence="1">
    <location>
        <begin position="49"/>
        <end position="152"/>
    </location>
</feature>
<feature type="domain" description="MADF" evidence="2">
    <location>
        <begin position="10"/>
        <end position="56"/>
    </location>
</feature>
<accession>A0A2G9Q9S2</accession>
<reference evidence="3" key="2">
    <citation type="submission" date="2017-08" db="EMBL/GenBank/DDBJ databases">
        <title>Assembly of the North American Bullfrog Genome.</title>
        <authorList>
            <person name="Warren R.L."/>
            <person name="Vandervalk B.P."/>
            <person name="Kucuk E."/>
            <person name="Birol I."/>
            <person name="Helbing C."/>
            <person name="Pandoh P."/>
            <person name="Behsaz B."/>
            <person name="Mohamadi H."/>
            <person name="Chu J."/>
            <person name="Jackman S."/>
            <person name="Hammond S.A."/>
            <person name="Veldhoen N."/>
            <person name="Kirk H."/>
            <person name="Zhao Y."/>
            <person name="Coope R."/>
            <person name="Pleasance S."/>
            <person name="Moore R."/>
            <person name="Holt R."/>
        </authorList>
    </citation>
    <scope>NUCLEOTIDE SEQUENCE</scope>
    <source>
        <strain evidence="3">Bruno</strain>
        <tissue evidence="3">Liver</tissue>
    </source>
</reference>
<evidence type="ECO:0000259" key="2">
    <source>
        <dbReference type="Pfam" id="PF10545"/>
    </source>
</evidence>
<reference evidence="4" key="1">
    <citation type="journal article" date="2017" name="Nat. Commun.">
        <title>The North American bullfrog draft genome provides insight into hormonal regulation of long noncoding RNA.</title>
        <authorList>
            <person name="Hammond S.A."/>
            <person name="Warren R.L."/>
            <person name="Vandervalk B.P."/>
            <person name="Kucuk E."/>
            <person name="Khan H."/>
            <person name="Gibb E.A."/>
            <person name="Pandoh P."/>
            <person name="Kirk H."/>
            <person name="Zhao Y."/>
            <person name="Jones M."/>
            <person name="Mungall A.J."/>
            <person name="Coope R."/>
            <person name="Pleasance S."/>
            <person name="Moore R.A."/>
            <person name="Holt R.A."/>
            <person name="Round J.M."/>
            <person name="Ohora S."/>
            <person name="Walle B.V."/>
            <person name="Veldhoen N."/>
            <person name="Helbing C.C."/>
            <person name="Birol I."/>
        </authorList>
    </citation>
    <scope>NUCLEOTIDE SEQUENCE [LARGE SCALE GENOMIC DNA]</scope>
</reference>
<dbReference type="EMBL" id="KZ060451">
    <property type="protein sequence ID" value="PIO12273.1"/>
    <property type="molecule type" value="Genomic_DNA"/>
</dbReference>
<feature type="compositionally biased region" description="Basic and acidic residues" evidence="1">
    <location>
        <begin position="130"/>
        <end position="140"/>
    </location>
</feature>
<proteinExistence type="predicted"/>
<evidence type="ECO:0000313" key="4">
    <source>
        <dbReference type="Proteomes" id="UP000228934"/>
    </source>
</evidence>
<dbReference type="Proteomes" id="UP000228934">
    <property type="component" value="Unassembled WGS sequence"/>
</dbReference>
<protein>
    <recommendedName>
        <fullName evidence="2">MADF domain-containing protein</fullName>
    </recommendedName>
</protein>
<evidence type="ECO:0000256" key="1">
    <source>
        <dbReference type="SAM" id="MobiDB-lite"/>
    </source>
</evidence>
<feature type="compositionally biased region" description="Basic residues" evidence="1">
    <location>
        <begin position="143"/>
        <end position="152"/>
    </location>
</feature>
<keyword evidence="4" id="KW-1185">Reference proteome</keyword>
<sequence>MARDVSQEELINLVHERPGLWDSTCRDHSDRVRTQQLWDKISKLVTQNWSTMTPKQRDQHVHQTSECEENTENNEREAVQKGEQATQVGEGQSQSMDETAHPSARPRSSQRSVHVSHDRPTSQSSRRGKKPENPETDKAMKTSFKKKKKTGV</sequence>